<dbReference type="EMBL" id="CABVIK010000037">
    <property type="protein sequence ID" value="VVP61636.1"/>
    <property type="molecule type" value="Genomic_DNA"/>
</dbReference>
<evidence type="ECO:0000313" key="1">
    <source>
        <dbReference type="EMBL" id="VVP61636.1"/>
    </source>
</evidence>
<dbReference type="RefSeq" id="WP_154914213.1">
    <property type="nucleotide sequence ID" value="NZ_CABVIK010000037.1"/>
</dbReference>
<dbReference type="Gene3D" id="2.120.10.30">
    <property type="entry name" value="TolB, C-terminal domain"/>
    <property type="match status" value="1"/>
</dbReference>
<evidence type="ECO:0000313" key="2">
    <source>
        <dbReference type="Proteomes" id="UP000349468"/>
    </source>
</evidence>
<dbReference type="InterPro" id="IPR011042">
    <property type="entry name" value="6-blade_b-propeller_TolB-like"/>
</dbReference>
<gene>
    <name evidence="1" type="ORF">PS870_06389</name>
</gene>
<reference evidence="1 2" key="1">
    <citation type="submission" date="2019-09" db="EMBL/GenBank/DDBJ databases">
        <authorList>
            <person name="Chandra G."/>
            <person name="Truman W A."/>
        </authorList>
    </citation>
    <scope>NUCLEOTIDE SEQUENCE [LARGE SCALE GENOMIC DNA]</scope>
    <source>
        <strain evidence="1">PS870</strain>
    </source>
</reference>
<accession>A0A5E7QHF8</accession>
<organism evidence="1 2">
    <name type="scientific">Pseudomonas fluorescens</name>
    <dbReference type="NCBI Taxonomy" id="294"/>
    <lineage>
        <taxon>Bacteria</taxon>
        <taxon>Pseudomonadati</taxon>
        <taxon>Pseudomonadota</taxon>
        <taxon>Gammaproteobacteria</taxon>
        <taxon>Pseudomonadales</taxon>
        <taxon>Pseudomonadaceae</taxon>
        <taxon>Pseudomonas</taxon>
    </lineage>
</organism>
<proteinExistence type="predicted"/>
<sequence>MLTVNIYTSGIKQKKASKITNGASNELYIATTQPKNYILGTYLYYDNNIYEKKLKDVDYEIDDICGTPFGKLFTFYSEFGIGSLKSKVYGYELKEENTIKLKDSSGYASSSSYDFTNGRIYSCWNNFEGESDKSGVSVINAEKMELENNIDTTLPNRSDTVFYSAYNYISNTLYLSDYNGWSIVPISIKDSKALDPIIVNSLSEPAGITVHEKKGILFVAVYGAEGTFVHKYDLNNNNDFLGRYRTPRAFTLLSDDEYLYVIGVNTFSIYSINDDSLLYSKDIPNGAYFEDGKSAVSAAVINKLTRTIHMLDCDGIHGNIVTIEIRD</sequence>
<dbReference type="AlphaFoldDB" id="A0A5E7QHF8"/>
<dbReference type="SUPFAM" id="SSF63825">
    <property type="entry name" value="YWTD domain"/>
    <property type="match status" value="1"/>
</dbReference>
<protein>
    <submittedName>
        <fullName evidence="1">Uncharacterized protein</fullName>
    </submittedName>
</protein>
<dbReference type="Proteomes" id="UP000349468">
    <property type="component" value="Unassembled WGS sequence"/>
</dbReference>
<name>A0A5E7QHF8_PSEFL</name>